<feature type="region of interest" description="Disordered" evidence="1">
    <location>
        <begin position="1"/>
        <end position="85"/>
    </location>
</feature>
<dbReference type="Proteomes" id="UP000252249">
    <property type="component" value="Unassembled WGS sequence"/>
</dbReference>
<evidence type="ECO:0000256" key="1">
    <source>
        <dbReference type="SAM" id="MobiDB-lite"/>
    </source>
</evidence>
<name>A0A368P7X5_9FLAO</name>
<accession>A0A368P7X5</accession>
<evidence type="ECO:0008006" key="4">
    <source>
        <dbReference type="Google" id="ProtNLM"/>
    </source>
</evidence>
<dbReference type="OrthoDB" id="9786892at2"/>
<organism evidence="2 3">
    <name type="scientific">Oceanihabitans sediminis</name>
    <dbReference type="NCBI Taxonomy" id="1812012"/>
    <lineage>
        <taxon>Bacteria</taxon>
        <taxon>Pseudomonadati</taxon>
        <taxon>Bacteroidota</taxon>
        <taxon>Flavobacteriia</taxon>
        <taxon>Flavobacteriales</taxon>
        <taxon>Flavobacteriaceae</taxon>
        <taxon>Oceanihabitans</taxon>
    </lineage>
</organism>
<dbReference type="AlphaFoldDB" id="A0A368P7X5"/>
<comment type="caution">
    <text evidence="2">The sequence shown here is derived from an EMBL/GenBank/DDBJ whole genome shotgun (WGS) entry which is preliminary data.</text>
</comment>
<gene>
    <name evidence="2" type="ORF">DU428_04160</name>
</gene>
<keyword evidence="3" id="KW-1185">Reference proteome</keyword>
<feature type="compositionally biased region" description="Basic and acidic residues" evidence="1">
    <location>
        <begin position="21"/>
        <end position="30"/>
    </location>
</feature>
<dbReference type="EMBL" id="QPIG01000001">
    <property type="protein sequence ID" value="RCU58932.1"/>
    <property type="molecule type" value="Genomic_DNA"/>
</dbReference>
<reference evidence="2 3" key="1">
    <citation type="submission" date="2018-07" db="EMBL/GenBank/DDBJ databases">
        <title>Oceanihabitans testaceum sp. nov., isolated from marine sediment.</title>
        <authorList>
            <person name="Li C.-M."/>
        </authorList>
    </citation>
    <scope>NUCLEOTIDE SEQUENCE [LARGE SCALE GENOMIC DNA]</scope>
    <source>
        <strain evidence="2 3">S9-10</strain>
    </source>
</reference>
<protein>
    <recommendedName>
        <fullName evidence="4">Energy transducer TonB</fullName>
    </recommendedName>
</protein>
<proteinExistence type="predicted"/>
<feature type="compositionally biased region" description="Basic and acidic residues" evidence="1">
    <location>
        <begin position="67"/>
        <end position="85"/>
    </location>
</feature>
<evidence type="ECO:0000313" key="2">
    <source>
        <dbReference type="EMBL" id="RCU58932.1"/>
    </source>
</evidence>
<sequence length="197" mass="22252">MAETFYEIEPAETLPEEENIEKESSLEKAETNQAHNQNQKREVFSQAYKRIAPPEDYIKPDISNADHALKSKTETPEKDSHIKEEERNAFSKINKLLKTPSEKPSNNARSTVHYSLVNRKHKHLPIPIYLCEEGGKIIINITVNASGKVIDTSYNNASSSSNKCLIDSAIEYAKMAIFNSGSKKEQLGTITFYFEGK</sequence>
<evidence type="ECO:0000313" key="3">
    <source>
        <dbReference type="Proteomes" id="UP000252249"/>
    </source>
</evidence>